<evidence type="ECO:0000256" key="5">
    <source>
        <dbReference type="ARBA" id="ARBA00023242"/>
    </source>
</evidence>
<gene>
    <name evidence="9" type="ORF">KI387_008608</name>
</gene>
<comment type="caution">
    <text evidence="9">The sequence shown here is derived from an EMBL/GenBank/DDBJ whole genome shotgun (WGS) entry which is preliminary data.</text>
</comment>
<dbReference type="PANTHER" id="PTHR47413">
    <property type="entry name" value="LIPASE-LIKE PAD4"/>
    <property type="match status" value="1"/>
</dbReference>
<evidence type="ECO:0000256" key="1">
    <source>
        <dbReference type="ARBA" id="ARBA00004123"/>
    </source>
</evidence>
<dbReference type="InterPro" id="IPR041266">
    <property type="entry name" value="EDS1_EP"/>
</dbReference>
<dbReference type="Pfam" id="PF18117">
    <property type="entry name" value="EDS1_EP"/>
    <property type="match status" value="1"/>
</dbReference>
<proteinExistence type="predicted"/>
<keyword evidence="6" id="KW-0472">Membrane</keyword>
<reference evidence="9 10" key="1">
    <citation type="journal article" date="2021" name="Nat. Plants">
        <title>The Taxus genome provides insights into paclitaxel biosynthesis.</title>
        <authorList>
            <person name="Xiong X."/>
            <person name="Gou J."/>
            <person name="Liao Q."/>
            <person name="Li Y."/>
            <person name="Zhou Q."/>
            <person name="Bi G."/>
            <person name="Li C."/>
            <person name="Du R."/>
            <person name="Wang X."/>
            <person name="Sun T."/>
            <person name="Guo L."/>
            <person name="Liang H."/>
            <person name="Lu P."/>
            <person name="Wu Y."/>
            <person name="Zhang Z."/>
            <person name="Ro D.K."/>
            <person name="Shang Y."/>
            <person name="Huang S."/>
            <person name="Yan J."/>
        </authorList>
    </citation>
    <scope>NUCLEOTIDE SEQUENCE [LARGE SCALE GENOMIC DNA]</scope>
    <source>
        <strain evidence="9">Ta-2019</strain>
    </source>
</reference>
<keyword evidence="6" id="KW-1133">Transmembrane helix</keyword>
<dbReference type="CDD" id="cd00519">
    <property type="entry name" value="Lipase_3"/>
    <property type="match status" value="1"/>
</dbReference>
<dbReference type="InterPro" id="IPR029058">
    <property type="entry name" value="AB_hydrolase_fold"/>
</dbReference>
<evidence type="ECO:0000259" key="7">
    <source>
        <dbReference type="Pfam" id="PF01764"/>
    </source>
</evidence>
<keyword evidence="6" id="KW-0812">Transmembrane</keyword>
<evidence type="ECO:0000313" key="9">
    <source>
        <dbReference type="EMBL" id="KAH9304204.1"/>
    </source>
</evidence>
<evidence type="ECO:0000256" key="6">
    <source>
        <dbReference type="SAM" id="Phobius"/>
    </source>
</evidence>
<comment type="subcellular location">
    <subcellularLocation>
        <location evidence="2">Cytoplasm</location>
    </subcellularLocation>
    <subcellularLocation>
        <location evidence="1">Nucleus</location>
    </subcellularLocation>
</comment>
<keyword evidence="3" id="KW-0963">Cytoplasm</keyword>
<dbReference type="GO" id="GO:0005634">
    <property type="term" value="C:nucleus"/>
    <property type="evidence" value="ECO:0007669"/>
    <property type="project" value="UniProtKB-SubCell"/>
</dbReference>
<dbReference type="AlphaFoldDB" id="A0AA38CXH2"/>
<keyword evidence="10" id="KW-1185">Reference proteome</keyword>
<dbReference type="Pfam" id="PF01764">
    <property type="entry name" value="Lipase_3"/>
    <property type="match status" value="1"/>
</dbReference>
<evidence type="ECO:0000313" key="10">
    <source>
        <dbReference type="Proteomes" id="UP000824469"/>
    </source>
</evidence>
<dbReference type="InterPro" id="IPR002921">
    <property type="entry name" value="Fungal_lipase-type"/>
</dbReference>
<dbReference type="PANTHER" id="PTHR47413:SF2">
    <property type="entry name" value="LIPASE-LIKE PAD4"/>
    <property type="match status" value="1"/>
</dbReference>
<evidence type="ECO:0000259" key="8">
    <source>
        <dbReference type="Pfam" id="PF18117"/>
    </source>
</evidence>
<feature type="non-terminal residue" evidence="9">
    <location>
        <position position="1"/>
    </location>
</feature>
<dbReference type="EMBL" id="JAHRHJ020000008">
    <property type="protein sequence ID" value="KAH9304204.1"/>
    <property type="molecule type" value="Genomic_DNA"/>
</dbReference>
<feature type="domain" description="Fungal lipase-type" evidence="7">
    <location>
        <begin position="30"/>
        <end position="137"/>
    </location>
</feature>
<accession>A0AA38CXH2</accession>
<feature type="transmembrane region" description="Helical" evidence="6">
    <location>
        <begin position="65"/>
        <end position="86"/>
    </location>
</feature>
<keyword evidence="4" id="KW-0611">Plant defense</keyword>
<dbReference type="OMA" id="FESIMEP"/>
<evidence type="ECO:0000256" key="3">
    <source>
        <dbReference type="ARBA" id="ARBA00022490"/>
    </source>
</evidence>
<dbReference type="Proteomes" id="UP000824469">
    <property type="component" value="Unassembled WGS sequence"/>
</dbReference>
<sequence>MVSDGRYGECNIQNENTAFSACLKGDDAEPALVHKGVLKIFLHILQSSDFKDQMERVSKQKKEQAIIFAGHSIGGAVASLATLWFLEKRARNISPFCITFGSPLVGDARLGEAIGREDWSGKFCHVVSKHDIVPRMLLAPFESIMEPLKAIMPYWQNIIGIDSVQEACRTLLSNVLMFISTIANNYPGHSGLRSPYKPFGTYMFCSGRGAACIEDSEAVLKMLHYTIQGEEGMSSDQIAVDCISEHTGYEHILNVVTDYILNATQIANFLSEDSFVMGIALELEAVGVGAQNQYARIALTKARELKNEQDKNNEKLNGELSKRQSYLAEVEWYKGLYKVNGPSYYDVFKQLSNKKDFHIDLARKNLGSFWDDIIEKVEKHVLPIDFQFQNKWINAGTAYRRLVEPLDIADHYRSQKSNKSYLLDEIRPHRYVVLERWLKEKDQTRIGRDKKERTKFASLTLDSCFWARLEEACKALENAQLKESLEFEDYVSKMINDRSVSVDVFLEESSFMEWWKRYSHL</sequence>
<evidence type="ECO:0000256" key="4">
    <source>
        <dbReference type="ARBA" id="ARBA00022821"/>
    </source>
</evidence>
<dbReference type="GO" id="GO:0005737">
    <property type="term" value="C:cytoplasm"/>
    <property type="evidence" value="ECO:0007669"/>
    <property type="project" value="UniProtKB-SubCell"/>
</dbReference>
<dbReference type="GO" id="GO:0006952">
    <property type="term" value="P:defense response"/>
    <property type="evidence" value="ECO:0007669"/>
    <property type="project" value="UniProtKB-KW"/>
</dbReference>
<dbReference type="Gene3D" id="3.40.50.1820">
    <property type="entry name" value="alpha/beta hydrolase"/>
    <property type="match status" value="1"/>
</dbReference>
<keyword evidence="5" id="KW-0539">Nucleus</keyword>
<dbReference type="SUPFAM" id="SSF53474">
    <property type="entry name" value="alpha/beta-Hydrolases"/>
    <property type="match status" value="1"/>
</dbReference>
<dbReference type="GO" id="GO:0006629">
    <property type="term" value="P:lipid metabolic process"/>
    <property type="evidence" value="ECO:0007669"/>
    <property type="project" value="InterPro"/>
</dbReference>
<evidence type="ECO:0000256" key="2">
    <source>
        <dbReference type="ARBA" id="ARBA00004496"/>
    </source>
</evidence>
<protein>
    <submittedName>
        <fullName evidence="9">Uncharacterized protein</fullName>
    </submittedName>
</protein>
<feature type="domain" description="EDS1 EP" evidence="8">
    <location>
        <begin position="328"/>
        <end position="520"/>
    </location>
</feature>
<organism evidence="9 10">
    <name type="scientific">Taxus chinensis</name>
    <name type="common">Chinese yew</name>
    <name type="synonym">Taxus wallichiana var. chinensis</name>
    <dbReference type="NCBI Taxonomy" id="29808"/>
    <lineage>
        <taxon>Eukaryota</taxon>
        <taxon>Viridiplantae</taxon>
        <taxon>Streptophyta</taxon>
        <taxon>Embryophyta</taxon>
        <taxon>Tracheophyta</taxon>
        <taxon>Spermatophyta</taxon>
        <taxon>Pinopsida</taxon>
        <taxon>Pinidae</taxon>
        <taxon>Conifers II</taxon>
        <taxon>Cupressales</taxon>
        <taxon>Taxaceae</taxon>
        <taxon>Taxus</taxon>
    </lineage>
</organism>
<name>A0AA38CXH2_TAXCH</name>